<feature type="domain" description="Glycosyltransferase 2-like" evidence="4">
    <location>
        <begin position="5"/>
        <end position="125"/>
    </location>
</feature>
<accession>A0ABS6G4N1</accession>
<evidence type="ECO:0000256" key="2">
    <source>
        <dbReference type="ARBA" id="ARBA00022676"/>
    </source>
</evidence>
<protein>
    <submittedName>
        <fullName evidence="5">Glycosyltransferase family 2 protein</fullName>
    </submittedName>
</protein>
<dbReference type="PANTHER" id="PTHR43630:SF1">
    <property type="entry name" value="POLY-BETA-1,6-N-ACETYL-D-GLUCOSAMINE SYNTHASE"/>
    <property type="match status" value="1"/>
</dbReference>
<dbReference type="CDD" id="cd04179">
    <property type="entry name" value="DPM_DPG-synthase_like"/>
    <property type="match status" value="1"/>
</dbReference>
<name>A0ABS6G4N1_9FIRM</name>
<keyword evidence="3" id="KW-0808">Transferase</keyword>
<reference evidence="5 6" key="1">
    <citation type="submission" date="2021-06" db="EMBL/GenBank/DDBJ databases">
        <authorList>
            <person name="Sun Q."/>
            <person name="Li D."/>
        </authorList>
    </citation>
    <scope>NUCLEOTIDE SEQUENCE [LARGE SCALE GENOMIC DNA]</scope>
    <source>
        <strain evidence="5 6">MSJ-5</strain>
    </source>
</reference>
<comment type="caution">
    <text evidence="5">The sequence shown here is derived from an EMBL/GenBank/DDBJ whole genome shotgun (WGS) entry which is preliminary data.</text>
</comment>
<organism evidence="5 6">
    <name type="scientific">Alkaliphilus flagellatus</name>
    <dbReference type="NCBI Taxonomy" id="2841507"/>
    <lineage>
        <taxon>Bacteria</taxon>
        <taxon>Bacillati</taxon>
        <taxon>Bacillota</taxon>
        <taxon>Clostridia</taxon>
        <taxon>Peptostreptococcales</taxon>
        <taxon>Natronincolaceae</taxon>
        <taxon>Alkaliphilus</taxon>
    </lineage>
</organism>
<keyword evidence="6" id="KW-1185">Reference proteome</keyword>
<proteinExistence type="inferred from homology"/>
<dbReference type="Proteomes" id="UP000779508">
    <property type="component" value="Unassembled WGS sequence"/>
</dbReference>
<dbReference type="Pfam" id="PF00535">
    <property type="entry name" value="Glycos_transf_2"/>
    <property type="match status" value="1"/>
</dbReference>
<dbReference type="PANTHER" id="PTHR43630">
    <property type="entry name" value="POLY-BETA-1,6-N-ACETYL-D-GLUCOSAMINE SYNTHASE"/>
    <property type="match status" value="1"/>
</dbReference>
<dbReference type="RefSeq" id="WP_216418214.1">
    <property type="nucleotide sequence ID" value="NZ_JAHLQK010000005.1"/>
</dbReference>
<evidence type="ECO:0000313" key="5">
    <source>
        <dbReference type="EMBL" id="MBU5677455.1"/>
    </source>
</evidence>
<evidence type="ECO:0000256" key="1">
    <source>
        <dbReference type="ARBA" id="ARBA00006739"/>
    </source>
</evidence>
<sequence length="210" mass="23688">MKVTAIIPAYNEEKRIEKVIDPALKTDMLSNIIVVDDGSEDLTSNIVSKYNVDLIKMPQNSGKTAAVKEGIKYCKDKSDIIVLLDADLIGLTPNHIKSLILPLLEEHFDMTIGIFKSGRYVTDLAQYIAPNLSGQRAIKTHLADEILNLDITGYGIEVALSKLTRKHKLRVENVILENVTHTTKEEKIGFAKGAIWRIKMYKDIIKYWIH</sequence>
<dbReference type="InterPro" id="IPR001173">
    <property type="entry name" value="Glyco_trans_2-like"/>
</dbReference>
<comment type="similarity">
    <text evidence="1">Belongs to the glycosyltransferase 2 family.</text>
</comment>
<evidence type="ECO:0000256" key="3">
    <source>
        <dbReference type="ARBA" id="ARBA00022679"/>
    </source>
</evidence>
<gene>
    <name evidence="5" type="ORF">KQI88_13615</name>
</gene>
<evidence type="ECO:0000259" key="4">
    <source>
        <dbReference type="Pfam" id="PF00535"/>
    </source>
</evidence>
<dbReference type="EMBL" id="JAHLQK010000005">
    <property type="protein sequence ID" value="MBU5677455.1"/>
    <property type="molecule type" value="Genomic_DNA"/>
</dbReference>
<keyword evidence="2" id="KW-0328">Glycosyltransferase</keyword>
<evidence type="ECO:0000313" key="6">
    <source>
        <dbReference type="Proteomes" id="UP000779508"/>
    </source>
</evidence>